<dbReference type="Gene3D" id="2.40.170.20">
    <property type="entry name" value="TonB-dependent receptor, beta-barrel domain"/>
    <property type="match status" value="1"/>
</dbReference>
<evidence type="ECO:0000256" key="2">
    <source>
        <dbReference type="ARBA" id="ARBA00022448"/>
    </source>
</evidence>
<dbReference type="PANTHER" id="PTHR30069:SF29">
    <property type="entry name" value="HEMOGLOBIN AND HEMOGLOBIN-HAPTOGLOBIN-BINDING PROTEIN 1-RELATED"/>
    <property type="match status" value="1"/>
</dbReference>
<dbReference type="GO" id="GO:0015344">
    <property type="term" value="F:siderophore uptake transmembrane transporter activity"/>
    <property type="evidence" value="ECO:0007669"/>
    <property type="project" value="TreeGrafter"/>
</dbReference>
<dbReference type="EMBL" id="MGFY01000003">
    <property type="protein sequence ID" value="OGM17443.1"/>
    <property type="molecule type" value="Genomic_DNA"/>
</dbReference>
<feature type="signal peptide" evidence="9">
    <location>
        <begin position="1"/>
        <end position="20"/>
    </location>
</feature>
<comment type="similarity">
    <text evidence="8">Belongs to the TonB-dependent receptor family.</text>
</comment>
<evidence type="ECO:0000259" key="10">
    <source>
        <dbReference type="Pfam" id="PF07715"/>
    </source>
</evidence>
<comment type="caution">
    <text evidence="11">The sequence shown here is derived from an EMBL/GenBank/DDBJ whole genome shotgun (WGS) entry which is preliminary data.</text>
</comment>
<feature type="domain" description="TonB-dependent receptor plug" evidence="10">
    <location>
        <begin position="122"/>
        <end position="228"/>
    </location>
</feature>
<keyword evidence="3 8" id="KW-1134">Transmembrane beta strand</keyword>
<protein>
    <recommendedName>
        <fullName evidence="10">TonB-dependent receptor plug domain-containing protein</fullName>
    </recommendedName>
</protein>
<dbReference type="InterPro" id="IPR036942">
    <property type="entry name" value="Beta-barrel_TonB_sf"/>
</dbReference>
<dbReference type="GO" id="GO:0044718">
    <property type="term" value="P:siderophore transmembrane transport"/>
    <property type="evidence" value="ECO:0007669"/>
    <property type="project" value="TreeGrafter"/>
</dbReference>
<evidence type="ECO:0000256" key="8">
    <source>
        <dbReference type="PROSITE-ProRule" id="PRU01360"/>
    </source>
</evidence>
<proteinExistence type="inferred from homology"/>
<dbReference type="AlphaFoldDB" id="A0A1F7XR10"/>
<dbReference type="SUPFAM" id="SSF56935">
    <property type="entry name" value="Porins"/>
    <property type="match status" value="1"/>
</dbReference>
<feature type="chain" id="PRO_5009533756" description="TonB-dependent receptor plug domain-containing protein" evidence="9">
    <location>
        <begin position="21"/>
        <end position="723"/>
    </location>
</feature>
<dbReference type="Proteomes" id="UP000178401">
    <property type="component" value="Unassembled WGS sequence"/>
</dbReference>
<keyword evidence="6 8" id="KW-0472">Membrane</keyword>
<dbReference type="InterPro" id="IPR037066">
    <property type="entry name" value="Plug_dom_sf"/>
</dbReference>
<dbReference type="Pfam" id="PF07715">
    <property type="entry name" value="Plug"/>
    <property type="match status" value="1"/>
</dbReference>
<evidence type="ECO:0000256" key="3">
    <source>
        <dbReference type="ARBA" id="ARBA00022452"/>
    </source>
</evidence>
<evidence type="ECO:0000256" key="7">
    <source>
        <dbReference type="ARBA" id="ARBA00023237"/>
    </source>
</evidence>
<dbReference type="Pfam" id="PF13715">
    <property type="entry name" value="CarbopepD_reg_2"/>
    <property type="match status" value="1"/>
</dbReference>
<dbReference type="InterPro" id="IPR012910">
    <property type="entry name" value="Plug_dom"/>
</dbReference>
<comment type="subcellular location">
    <subcellularLocation>
        <location evidence="1 8">Cell outer membrane</location>
        <topology evidence="1 8">Multi-pass membrane protein</topology>
    </subcellularLocation>
</comment>
<dbReference type="Gene3D" id="2.170.130.10">
    <property type="entry name" value="TonB-dependent receptor, plug domain"/>
    <property type="match status" value="1"/>
</dbReference>
<evidence type="ECO:0000256" key="6">
    <source>
        <dbReference type="ARBA" id="ARBA00023136"/>
    </source>
</evidence>
<evidence type="ECO:0000256" key="4">
    <source>
        <dbReference type="ARBA" id="ARBA00022692"/>
    </source>
</evidence>
<evidence type="ECO:0000313" key="11">
    <source>
        <dbReference type="EMBL" id="OGM17443.1"/>
    </source>
</evidence>
<dbReference type="PANTHER" id="PTHR30069">
    <property type="entry name" value="TONB-DEPENDENT OUTER MEMBRANE RECEPTOR"/>
    <property type="match status" value="1"/>
</dbReference>
<evidence type="ECO:0000256" key="1">
    <source>
        <dbReference type="ARBA" id="ARBA00004571"/>
    </source>
</evidence>
<gene>
    <name evidence="11" type="ORF">A2V55_02515</name>
</gene>
<accession>A0A1F7XR10</accession>
<keyword evidence="5 9" id="KW-0732">Signal</keyword>
<dbReference type="PROSITE" id="PS52016">
    <property type="entry name" value="TONB_DEPENDENT_REC_3"/>
    <property type="match status" value="1"/>
</dbReference>
<dbReference type="InterPro" id="IPR008969">
    <property type="entry name" value="CarboxyPept-like_regulatory"/>
</dbReference>
<evidence type="ECO:0000256" key="5">
    <source>
        <dbReference type="ARBA" id="ARBA00022729"/>
    </source>
</evidence>
<dbReference type="GO" id="GO:0009279">
    <property type="term" value="C:cell outer membrane"/>
    <property type="evidence" value="ECO:0007669"/>
    <property type="project" value="UniProtKB-SubCell"/>
</dbReference>
<organism evidence="11 12">
    <name type="scientific">Candidatus Woesebacteria bacterium RBG_19FT_COMBO_37_29</name>
    <dbReference type="NCBI Taxonomy" id="1802486"/>
    <lineage>
        <taxon>Bacteria</taxon>
        <taxon>Candidatus Woeseibacteriota</taxon>
    </lineage>
</organism>
<keyword evidence="4 8" id="KW-0812">Transmembrane</keyword>
<evidence type="ECO:0000256" key="9">
    <source>
        <dbReference type="SAM" id="SignalP"/>
    </source>
</evidence>
<keyword evidence="2 8" id="KW-0813">Transport</keyword>
<reference evidence="11 12" key="1">
    <citation type="journal article" date="2016" name="Nat. Commun.">
        <title>Thousands of microbial genomes shed light on interconnected biogeochemical processes in an aquifer system.</title>
        <authorList>
            <person name="Anantharaman K."/>
            <person name="Brown C.T."/>
            <person name="Hug L.A."/>
            <person name="Sharon I."/>
            <person name="Castelle C.J."/>
            <person name="Probst A.J."/>
            <person name="Thomas B.C."/>
            <person name="Singh A."/>
            <person name="Wilkins M.J."/>
            <person name="Karaoz U."/>
            <person name="Brodie E.L."/>
            <person name="Williams K.H."/>
            <person name="Hubbard S.S."/>
            <person name="Banfield J.F."/>
        </authorList>
    </citation>
    <scope>NUCLEOTIDE SEQUENCE [LARGE SCALE GENOMIC DNA]</scope>
</reference>
<sequence>MRRIIPLIFFTILISSSAFAQNTFKAQIKDAKTGEPLIGVNAIVEGTSLGSSSNEEGIVDLKNIPDGNFTLKFSYIGYEDSIITIVFPDKESEMMVIVMKEQAEELEEISVTSTRSSRLIDDEPTRVEVITEEEIDEKVSMDPSNISMLLSESTGIQVQQISAASVNSTFKIQGLDGRYTQLLKDGFPLYAGFSGSLSINQIPPLDLSQVEIIKGSSSTLYGEGAIAGLINLISKQPKRERDLSFLANGTSAFGLDVSGFYSQWFDNYAIKFFTSYNNQKAYDNNNDNFSDIPEIKRFSINPMFYFFLDENSALEIGGSITTENRLGGSMPVIKKNVDSLFTYSEENSSDRYSTKVKYEFKISNNKKIIFKNSLGLFKREIKLPGYVFKGDEFSSFSELSYSVKEENVDWIFGVNIVTDDFTDKSSFQLNRNYSDLTLGGFIQNTFDISNDIILESGFRSDYSPDYGFFTLPRISLQTKLSKSLTSRIGGGFGYKLPSLFSEDAEQINYKNIVPLNSNIEAEKSIGFTADINFRTILFDEITFTINQLFFYTRINDPITLADIEPVGYLKYENLDGHYDTRGTEINLKITYEHFKLFIGYTYIDARTHLKQAEQPLALTPKNKIGIVLMYEEHDKIRIGLEGYYTGKQKLSDGTIVTDFWITGLMIEKMFENISLFVNFENILDTRQSKYSPMYTGTPSNPVFAEIYAPTDGRIINGGIKIRL</sequence>
<name>A0A1F7XR10_9BACT</name>
<dbReference type="SUPFAM" id="SSF49464">
    <property type="entry name" value="Carboxypeptidase regulatory domain-like"/>
    <property type="match status" value="1"/>
</dbReference>
<keyword evidence="7 8" id="KW-0998">Cell outer membrane</keyword>
<dbReference type="InterPro" id="IPR039426">
    <property type="entry name" value="TonB-dep_rcpt-like"/>
</dbReference>
<evidence type="ECO:0000313" key="12">
    <source>
        <dbReference type="Proteomes" id="UP000178401"/>
    </source>
</evidence>